<dbReference type="Pfam" id="PF00583">
    <property type="entry name" value="Acetyltransf_1"/>
    <property type="match status" value="1"/>
</dbReference>
<gene>
    <name evidence="5" type="ordered locus">CA2559_02305</name>
</gene>
<evidence type="ECO:0000256" key="1">
    <source>
        <dbReference type="ARBA" id="ARBA00008694"/>
    </source>
</evidence>
<dbReference type="InterPro" id="IPR000182">
    <property type="entry name" value="GNAT_dom"/>
</dbReference>
<feature type="domain" description="N-acetyltransferase" evidence="4">
    <location>
        <begin position="6"/>
        <end position="155"/>
    </location>
</feature>
<comment type="similarity">
    <text evidence="1">Belongs to the acetyltransferase family.</text>
</comment>
<dbReference type="GO" id="GO:0008080">
    <property type="term" value="F:N-acetyltransferase activity"/>
    <property type="evidence" value="ECO:0007669"/>
    <property type="project" value="UniProtKB-ARBA"/>
</dbReference>
<keyword evidence="2 5" id="KW-0808">Transferase</keyword>
<keyword evidence="3" id="KW-0012">Acyltransferase</keyword>
<dbReference type="AlphaFoldDB" id="A3U5N3"/>
<name>A3U5N3_CROAH</name>
<dbReference type="CDD" id="cd04301">
    <property type="entry name" value="NAT_SF"/>
    <property type="match status" value="1"/>
</dbReference>
<dbReference type="InterPro" id="IPR051016">
    <property type="entry name" value="Diverse_Substrate_AcTransf"/>
</dbReference>
<dbReference type="eggNOG" id="COG0456">
    <property type="taxonomic scope" value="Bacteria"/>
</dbReference>
<proteinExistence type="inferred from homology"/>
<evidence type="ECO:0000259" key="4">
    <source>
        <dbReference type="PROSITE" id="PS51186"/>
    </source>
</evidence>
<dbReference type="PROSITE" id="PS51186">
    <property type="entry name" value="GNAT"/>
    <property type="match status" value="1"/>
</dbReference>
<dbReference type="HOGENOM" id="CLU_013985_41_3_10"/>
<dbReference type="SUPFAM" id="SSF55729">
    <property type="entry name" value="Acyl-CoA N-acyltransferases (Nat)"/>
    <property type="match status" value="1"/>
</dbReference>
<accession>A3U5N3</accession>
<protein>
    <submittedName>
        <fullName evidence="5">N-acetyltransferase</fullName>
    </submittedName>
</protein>
<dbReference type="InterPro" id="IPR016181">
    <property type="entry name" value="Acyl_CoA_acyltransferase"/>
</dbReference>
<dbReference type="RefSeq" id="WP_013186228.1">
    <property type="nucleotide sequence ID" value="NC_014230.1"/>
</dbReference>
<sequence>MNSKNITIELATKDDMPFVLELIQELATFEREPGAVDITVDDLINDGFGKQPLFTCFVARVNNIIEGMALVYFRYSTWKGKTLHLEDLVVRASKRGTGLGNALFKQVISYAKQEGVGRAEWVVLDWNTNAIKFYERSGATILKDWHLVQMNKEQLNNYTTN</sequence>
<evidence type="ECO:0000256" key="2">
    <source>
        <dbReference type="ARBA" id="ARBA00022679"/>
    </source>
</evidence>
<reference evidence="5 6" key="1">
    <citation type="journal article" date="2010" name="J. Bacteriol.">
        <title>The complete genome sequence of Croceibacter atlanticus HTCC2559T.</title>
        <authorList>
            <person name="Oh H.M."/>
            <person name="Kang I."/>
            <person name="Ferriera S."/>
            <person name="Giovannoni S.J."/>
            <person name="Cho J.C."/>
        </authorList>
    </citation>
    <scope>NUCLEOTIDE SEQUENCE [LARGE SCALE GENOMIC DNA]</scope>
    <source>
        <strain evidence="6">ATCC BAA-628 / HTCC2559 / KCTC 12090</strain>
    </source>
</reference>
<dbReference type="EMBL" id="CP002046">
    <property type="protein sequence ID" value="EAP87550.1"/>
    <property type="molecule type" value="Genomic_DNA"/>
</dbReference>
<organism evidence="5 6">
    <name type="scientific">Croceibacter atlanticus (strain ATCC BAA-628 / JCM 21780 / CIP 108009 / IAM 15332 / KCTC 12090 / HTCC2559)</name>
    <dbReference type="NCBI Taxonomy" id="216432"/>
    <lineage>
        <taxon>Bacteria</taxon>
        <taxon>Pseudomonadati</taxon>
        <taxon>Bacteroidota</taxon>
        <taxon>Flavobacteriia</taxon>
        <taxon>Flavobacteriales</taxon>
        <taxon>Flavobacteriaceae</taxon>
        <taxon>Croceibacter</taxon>
    </lineage>
</organism>
<dbReference type="GeneID" id="89452256"/>
<dbReference type="STRING" id="216432.CA2559_02305"/>
<evidence type="ECO:0000313" key="6">
    <source>
        <dbReference type="Proteomes" id="UP000002297"/>
    </source>
</evidence>
<keyword evidence="6" id="KW-1185">Reference proteome</keyword>
<dbReference type="Gene3D" id="3.40.630.30">
    <property type="match status" value="1"/>
</dbReference>
<dbReference type="KEGG" id="cat:CA2559_02305"/>
<dbReference type="Proteomes" id="UP000002297">
    <property type="component" value="Chromosome"/>
</dbReference>
<dbReference type="FunFam" id="3.40.630.30:FF:000064">
    <property type="entry name" value="GNAT family acetyltransferase"/>
    <property type="match status" value="1"/>
</dbReference>
<evidence type="ECO:0000256" key="3">
    <source>
        <dbReference type="ARBA" id="ARBA00023315"/>
    </source>
</evidence>
<dbReference type="OrthoDB" id="9805924at2"/>
<dbReference type="PANTHER" id="PTHR10545:SF29">
    <property type="entry name" value="GH14572P-RELATED"/>
    <property type="match status" value="1"/>
</dbReference>
<dbReference type="PANTHER" id="PTHR10545">
    <property type="entry name" value="DIAMINE N-ACETYLTRANSFERASE"/>
    <property type="match status" value="1"/>
</dbReference>
<evidence type="ECO:0000313" key="5">
    <source>
        <dbReference type="EMBL" id="EAP87550.1"/>
    </source>
</evidence>